<dbReference type="InterPro" id="IPR000326">
    <property type="entry name" value="PAP2/HPO"/>
</dbReference>
<proteinExistence type="predicted"/>
<evidence type="ECO:0000259" key="2">
    <source>
        <dbReference type="SMART" id="SM00014"/>
    </source>
</evidence>
<gene>
    <name evidence="3" type="ORF">SEML1_0577</name>
</gene>
<dbReference type="SMART" id="SM00014">
    <property type="entry name" value="acidPPc"/>
    <property type="match status" value="1"/>
</dbReference>
<dbReference type="Gene3D" id="1.20.144.10">
    <property type="entry name" value="Phosphatidic acid phosphatase type 2/haloperoxidase"/>
    <property type="match status" value="1"/>
</dbReference>
<feature type="transmembrane region" description="Helical" evidence="1">
    <location>
        <begin position="107"/>
        <end position="127"/>
    </location>
</feature>
<evidence type="ECO:0000313" key="4">
    <source>
        <dbReference type="Proteomes" id="UP001177295"/>
    </source>
</evidence>
<feature type="domain" description="Phosphatidic acid phosphatase type 2/haloperoxidase" evidence="2">
    <location>
        <begin position="40"/>
        <end position="147"/>
    </location>
</feature>
<sequence>MQFLVRFVADWLMIPVVLVSLYALVWRVPNRLRYARYCCILMAGATAYTLAKVAGLLWQPEQLRPFELIGAEPGAAYLNNPGFPSDHALFTMFLALAVWYGTRNRRLGITLVVLAAVISVGRVAALVHTPLDVAGGVIIACVGSLWYGVDKIMNRSSKIRKNVVK</sequence>
<dbReference type="Pfam" id="PF01569">
    <property type="entry name" value="PAP2"/>
    <property type="match status" value="1"/>
</dbReference>
<dbReference type="Proteomes" id="UP001177295">
    <property type="component" value="Chromosome"/>
</dbReference>
<reference evidence="3 4" key="1">
    <citation type="journal article" date="2023" name="Cell">
        <title>Genetic manipulation of Patescibacteria provides mechanistic insights into microbial dark matter and the epibiotic lifestyle.</title>
        <authorList>
            <person name="Wang Y."/>
            <person name="Gallagher L.A."/>
            <person name="Andrade P.A."/>
            <person name="Liu A."/>
            <person name="Humphreys I.R."/>
            <person name="Turkarslan S."/>
            <person name="Cutler K.J."/>
            <person name="Arrieta-Ortiz M.L."/>
            <person name="Li Y."/>
            <person name="Radey M.C."/>
            <person name="McLean J.S."/>
            <person name="Cong Q."/>
            <person name="Baker D."/>
            <person name="Baliga N.S."/>
            <person name="Peterson S.B."/>
            <person name="Mougous J.D."/>
        </authorList>
    </citation>
    <scope>NUCLEOTIDE SEQUENCE [LARGE SCALE GENOMIC DNA]</scope>
    <source>
        <strain evidence="3 4">ML1</strain>
    </source>
</reference>
<keyword evidence="1" id="KW-0812">Transmembrane</keyword>
<organism evidence="3 4">
    <name type="scientific">Candidatus Southlakia epibionticum</name>
    <dbReference type="NCBI Taxonomy" id="3043284"/>
    <lineage>
        <taxon>Bacteria</taxon>
        <taxon>Candidatus Saccharimonadota</taxon>
        <taxon>Candidatus Saccharimonadia</taxon>
        <taxon>Candidatus Saccharimonadales</taxon>
        <taxon>Candidatus Saccharimonadaceae</taxon>
        <taxon>Candidatus Southlakia</taxon>
    </lineage>
</organism>
<dbReference type="RefSeq" id="WP_376753737.1">
    <property type="nucleotide sequence ID" value="NZ_CP124550.1"/>
</dbReference>
<dbReference type="SUPFAM" id="SSF48317">
    <property type="entry name" value="Acid phosphatase/Vanadium-dependent haloperoxidase"/>
    <property type="match status" value="1"/>
</dbReference>
<dbReference type="InterPro" id="IPR036938">
    <property type="entry name" value="PAP2/HPO_sf"/>
</dbReference>
<accession>A0ABY8WW36</accession>
<evidence type="ECO:0000313" key="3">
    <source>
        <dbReference type="EMBL" id="WIO46196.1"/>
    </source>
</evidence>
<feature type="transmembrane region" description="Helical" evidence="1">
    <location>
        <begin position="82"/>
        <end position="100"/>
    </location>
</feature>
<dbReference type="EMBL" id="CP124550">
    <property type="protein sequence ID" value="WIO46196.1"/>
    <property type="molecule type" value="Genomic_DNA"/>
</dbReference>
<feature type="transmembrane region" description="Helical" evidence="1">
    <location>
        <begin position="6"/>
        <end position="25"/>
    </location>
</feature>
<feature type="transmembrane region" description="Helical" evidence="1">
    <location>
        <begin position="37"/>
        <end position="58"/>
    </location>
</feature>
<evidence type="ECO:0000256" key="1">
    <source>
        <dbReference type="SAM" id="Phobius"/>
    </source>
</evidence>
<feature type="transmembrane region" description="Helical" evidence="1">
    <location>
        <begin position="133"/>
        <end position="149"/>
    </location>
</feature>
<keyword evidence="1" id="KW-0472">Membrane</keyword>
<keyword evidence="1" id="KW-1133">Transmembrane helix</keyword>
<name>A0ABY8WW36_9BACT</name>
<keyword evidence="4" id="KW-1185">Reference proteome</keyword>
<protein>
    <submittedName>
        <fullName evidence="3">Phosphatase PAP2 family protein</fullName>
    </submittedName>
</protein>